<keyword evidence="3" id="KW-1185">Reference proteome</keyword>
<dbReference type="RefSeq" id="WP_188677137.1">
    <property type="nucleotide sequence ID" value="NZ_BMKA01000004.1"/>
</dbReference>
<dbReference type="AlphaFoldDB" id="A0A916R1G9"/>
<dbReference type="Gene3D" id="2.30.110.10">
    <property type="entry name" value="Electron Transport, Fmn-binding Protein, Chain A"/>
    <property type="match status" value="1"/>
</dbReference>
<reference evidence="2" key="2">
    <citation type="submission" date="2020-09" db="EMBL/GenBank/DDBJ databases">
        <authorList>
            <person name="Sun Q."/>
            <person name="Zhou Y."/>
        </authorList>
    </citation>
    <scope>NUCLEOTIDE SEQUENCE</scope>
    <source>
        <strain evidence="2">CGMCC 1.15880</strain>
    </source>
</reference>
<evidence type="ECO:0000313" key="3">
    <source>
        <dbReference type="Proteomes" id="UP000628017"/>
    </source>
</evidence>
<gene>
    <name evidence="2" type="ORF">GCM10011498_30190</name>
</gene>
<accession>A0A916R1G9</accession>
<dbReference type="Pfam" id="PF01243">
    <property type="entry name" value="PNPOx_N"/>
    <property type="match status" value="1"/>
</dbReference>
<dbReference type="EMBL" id="BMKA01000004">
    <property type="protein sequence ID" value="GGA27143.1"/>
    <property type="molecule type" value="Genomic_DNA"/>
</dbReference>
<dbReference type="PANTHER" id="PTHR42815">
    <property type="entry name" value="FAD-BINDING, PUTATIVE (AFU_ORTHOLOGUE AFUA_6G07600)-RELATED"/>
    <property type="match status" value="1"/>
</dbReference>
<dbReference type="InterPro" id="IPR012349">
    <property type="entry name" value="Split_barrel_FMN-bd"/>
</dbReference>
<dbReference type="SUPFAM" id="SSF50475">
    <property type="entry name" value="FMN-binding split barrel"/>
    <property type="match status" value="1"/>
</dbReference>
<dbReference type="Proteomes" id="UP000628017">
    <property type="component" value="Unassembled WGS sequence"/>
</dbReference>
<dbReference type="PANTHER" id="PTHR42815:SF2">
    <property type="entry name" value="FAD-BINDING, PUTATIVE (AFU_ORTHOLOGUE AFUA_6G07600)-RELATED"/>
    <property type="match status" value="1"/>
</dbReference>
<dbReference type="InterPro" id="IPR011576">
    <property type="entry name" value="Pyridox_Oxase_N"/>
</dbReference>
<organism evidence="2 3">
    <name type="scientific">Neptunicoccus cionae</name>
    <dbReference type="NCBI Taxonomy" id="2035344"/>
    <lineage>
        <taxon>Bacteria</taxon>
        <taxon>Pseudomonadati</taxon>
        <taxon>Pseudomonadota</taxon>
        <taxon>Alphaproteobacteria</taxon>
        <taxon>Rhodobacterales</taxon>
        <taxon>Paracoccaceae</taxon>
        <taxon>Neptunicoccus</taxon>
    </lineage>
</organism>
<protein>
    <submittedName>
        <fullName evidence="2">Phosphohydrolase</fullName>
    </submittedName>
</protein>
<evidence type="ECO:0000313" key="2">
    <source>
        <dbReference type="EMBL" id="GGA27143.1"/>
    </source>
</evidence>
<dbReference type="InterPro" id="IPR024029">
    <property type="entry name" value="Pyridox_Oxase_FMN-dep"/>
</dbReference>
<name>A0A916R1G9_9RHOB</name>
<sequence length="198" mass="21447">MTPEQLRSLYGAPSPAAAAKVITTLDHHCRAFIENSTFLVMATSNGQTLDVSPKGDPAGFVTVESDTTLLIPDRPGNNRIDGLMNILANPQVALIFLIPTVGETLRVNGRAEILDDPAICAQFQVNGRSPKTVTRVTAEKVLTHCGKAPIRAGLWKPENWPDERPVATLSDMIRDHAAGEAEVVDDATMQANYQKTLY</sequence>
<evidence type="ECO:0000259" key="1">
    <source>
        <dbReference type="Pfam" id="PF01243"/>
    </source>
</evidence>
<reference evidence="2" key="1">
    <citation type="journal article" date="2014" name="Int. J. Syst. Evol. Microbiol.">
        <title>Complete genome sequence of Corynebacterium casei LMG S-19264T (=DSM 44701T), isolated from a smear-ripened cheese.</title>
        <authorList>
            <consortium name="US DOE Joint Genome Institute (JGI-PGF)"/>
            <person name="Walter F."/>
            <person name="Albersmeier A."/>
            <person name="Kalinowski J."/>
            <person name="Ruckert C."/>
        </authorList>
    </citation>
    <scope>NUCLEOTIDE SEQUENCE</scope>
    <source>
        <strain evidence="2">CGMCC 1.15880</strain>
    </source>
</reference>
<feature type="domain" description="Pyridoxamine 5'-phosphate oxidase N-terminal" evidence="1">
    <location>
        <begin position="25"/>
        <end position="145"/>
    </location>
</feature>
<dbReference type="NCBIfam" id="TIGR04025">
    <property type="entry name" value="PPOX_FMN_DR2398"/>
    <property type="match status" value="1"/>
</dbReference>
<comment type="caution">
    <text evidence="2">The sequence shown here is derived from an EMBL/GenBank/DDBJ whole genome shotgun (WGS) entry which is preliminary data.</text>
</comment>
<proteinExistence type="predicted"/>